<dbReference type="EMBL" id="JYDQ01004052">
    <property type="protein sequence ID" value="KRY02242.1"/>
    <property type="molecule type" value="Genomic_DNA"/>
</dbReference>
<accession>A0A0V0YPN0</accession>
<reference evidence="1 2" key="1">
    <citation type="submission" date="2015-01" db="EMBL/GenBank/DDBJ databases">
        <title>Evolution of Trichinella species and genotypes.</title>
        <authorList>
            <person name="Korhonen P.K."/>
            <person name="Edoardo P."/>
            <person name="Giuseppe L.R."/>
            <person name="Gasser R.B."/>
        </authorList>
    </citation>
    <scope>NUCLEOTIDE SEQUENCE [LARGE SCALE GENOMIC DNA]</scope>
    <source>
        <strain evidence="1">ISS2496</strain>
    </source>
</reference>
<protein>
    <submittedName>
        <fullName evidence="1">Uncharacterized protein</fullName>
    </submittedName>
</protein>
<keyword evidence="2" id="KW-1185">Reference proteome</keyword>
<gene>
    <name evidence="1" type="ORF">T12_3133</name>
</gene>
<sequence>MEEFGEDIKLILHSTESPDLSYLYHFIQQYKV</sequence>
<name>A0A0V0YPN0_9BILA</name>
<dbReference type="Proteomes" id="UP000054783">
    <property type="component" value="Unassembled WGS sequence"/>
</dbReference>
<comment type="caution">
    <text evidence="1">The sequence shown here is derived from an EMBL/GenBank/DDBJ whole genome shotgun (WGS) entry which is preliminary data.</text>
</comment>
<proteinExistence type="predicted"/>
<evidence type="ECO:0000313" key="1">
    <source>
        <dbReference type="EMBL" id="KRY02242.1"/>
    </source>
</evidence>
<evidence type="ECO:0000313" key="2">
    <source>
        <dbReference type="Proteomes" id="UP000054783"/>
    </source>
</evidence>
<organism evidence="1 2">
    <name type="scientific">Trichinella patagoniensis</name>
    <dbReference type="NCBI Taxonomy" id="990121"/>
    <lineage>
        <taxon>Eukaryota</taxon>
        <taxon>Metazoa</taxon>
        <taxon>Ecdysozoa</taxon>
        <taxon>Nematoda</taxon>
        <taxon>Enoplea</taxon>
        <taxon>Dorylaimia</taxon>
        <taxon>Trichinellida</taxon>
        <taxon>Trichinellidae</taxon>
        <taxon>Trichinella</taxon>
    </lineage>
</organism>
<dbReference type="AlphaFoldDB" id="A0A0V0YPN0"/>